<proteinExistence type="predicted"/>
<sequence>MKPIMITIKVGSSDKIKETLEVIEVIKKSHPNAEFCIEVIV</sequence>
<organism evidence="1">
    <name type="scientific">Myoviridae sp. ct3mI7</name>
    <dbReference type="NCBI Taxonomy" id="2825028"/>
    <lineage>
        <taxon>Viruses</taxon>
        <taxon>Duplodnaviria</taxon>
        <taxon>Heunggongvirae</taxon>
        <taxon>Uroviricota</taxon>
        <taxon>Caudoviricetes</taxon>
    </lineage>
</organism>
<evidence type="ECO:0000313" key="1">
    <source>
        <dbReference type="EMBL" id="DAE18822.1"/>
    </source>
</evidence>
<accession>A0A8S5QHN3</accession>
<protein>
    <submittedName>
        <fullName evidence="1">Uncharacterized protein</fullName>
    </submittedName>
</protein>
<reference evidence="1" key="1">
    <citation type="journal article" date="2021" name="Proc. Natl. Acad. Sci. U.S.A.">
        <title>A Catalog of Tens of Thousands of Viruses from Human Metagenomes Reveals Hidden Associations with Chronic Diseases.</title>
        <authorList>
            <person name="Tisza M.J."/>
            <person name="Buck C.B."/>
        </authorList>
    </citation>
    <scope>NUCLEOTIDE SEQUENCE</scope>
    <source>
        <strain evidence="1">Ct3mI7</strain>
    </source>
</reference>
<dbReference type="EMBL" id="BK015664">
    <property type="protein sequence ID" value="DAE18822.1"/>
    <property type="molecule type" value="Genomic_DNA"/>
</dbReference>
<name>A0A8S5QHN3_9CAUD</name>